<reference evidence="4 5" key="1">
    <citation type="submission" date="2015-06" db="EMBL/GenBank/DDBJ databases">
        <title>New insights into the roles of widespread benthic archaea in carbon and nitrogen cycling.</title>
        <authorList>
            <person name="Lazar C.S."/>
            <person name="Baker B.J."/>
            <person name="Seitz K.W."/>
            <person name="Hyde A.S."/>
            <person name="Dick G.J."/>
            <person name="Hinrichs K.-U."/>
            <person name="Teske A.P."/>
        </authorList>
    </citation>
    <scope>NUCLEOTIDE SEQUENCE [LARGE SCALE GENOMIC DNA]</scope>
    <source>
        <strain evidence="4">SG8-32-1</strain>
    </source>
</reference>
<dbReference type="Gene3D" id="3.40.50.620">
    <property type="entry name" value="HUPs"/>
    <property type="match status" value="1"/>
</dbReference>
<dbReference type="InterPro" id="IPR004821">
    <property type="entry name" value="Cyt_trans-like"/>
</dbReference>
<sequence length="151" mass="16949">MVKKRKKIVLASGTFDLLHLGHVRFLEEAKKAGGKNAELVVIVARDSTVKARKGKKPIMPEDQRRALVESLKVVDEAILGWEDFSIRKVIERINPDVIAVGHDQDGIEQEVQKAIKEEKVCIDVAKIGRFGKRELDSSSKIVRKIIESVNK</sequence>
<dbReference type="InterPro" id="IPR050385">
    <property type="entry name" value="Archaeal_FAD_synthase"/>
</dbReference>
<evidence type="ECO:0000313" key="5">
    <source>
        <dbReference type="Proteomes" id="UP000037237"/>
    </source>
</evidence>
<evidence type="ECO:0000256" key="1">
    <source>
        <dbReference type="ARBA" id="ARBA00022679"/>
    </source>
</evidence>
<keyword evidence="2" id="KW-0548">Nucleotidyltransferase</keyword>
<dbReference type="Proteomes" id="UP000037237">
    <property type="component" value="Unassembled WGS sequence"/>
</dbReference>
<dbReference type="PANTHER" id="PTHR43793:SF1">
    <property type="entry name" value="FAD SYNTHASE"/>
    <property type="match status" value="1"/>
</dbReference>
<comment type="caution">
    <text evidence="4">The sequence shown here is derived from an EMBL/GenBank/DDBJ whole genome shotgun (WGS) entry which is preliminary data.</text>
</comment>
<name>A0A0M0BZU7_9ARCH</name>
<dbReference type="PANTHER" id="PTHR43793">
    <property type="entry name" value="FAD SYNTHASE"/>
    <property type="match status" value="1"/>
</dbReference>
<dbReference type="EMBL" id="LFWU01000017">
    <property type="protein sequence ID" value="KON33910.1"/>
    <property type="molecule type" value="Genomic_DNA"/>
</dbReference>
<dbReference type="InterPro" id="IPR014729">
    <property type="entry name" value="Rossmann-like_a/b/a_fold"/>
</dbReference>
<dbReference type="GO" id="GO:0016779">
    <property type="term" value="F:nucleotidyltransferase activity"/>
    <property type="evidence" value="ECO:0007669"/>
    <property type="project" value="UniProtKB-KW"/>
</dbReference>
<dbReference type="AlphaFoldDB" id="A0A0M0BZU7"/>
<dbReference type="NCBIfam" id="TIGR00125">
    <property type="entry name" value="cyt_tran_rel"/>
    <property type="match status" value="1"/>
</dbReference>
<organism evidence="4 5">
    <name type="scientific">miscellaneous Crenarchaeota group-1 archaeon SG8-32-1</name>
    <dbReference type="NCBI Taxonomy" id="1685124"/>
    <lineage>
        <taxon>Archaea</taxon>
        <taxon>Candidatus Bathyarchaeota</taxon>
        <taxon>MCG-1</taxon>
    </lineage>
</organism>
<proteinExistence type="predicted"/>
<evidence type="ECO:0000313" key="4">
    <source>
        <dbReference type="EMBL" id="KON33910.1"/>
    </source>
</evidence>
<keyword evidence="1" id="KW-0808">Transferase</keyword>
<evidence type="ECO:0000256" key="2">
    <source>
        <dbReference type="ARBA" id="ARBA00022695"/>
    </source>
</evidence>
<accession>A0A0M0BZU7</accession>
<evidence type="ECO:0000259" key="3">
    <source>
        <dbReference type="Pfam" id="PF01467"/>
    </source>
</evidence>
<feature type="domain" description="Cytidyltransferase-like" evidence="3">
    <location>
        <begin position="11"/>
        <end position="143"/>
    </location>
</feature>
<gene>
    <name evidence="4" type="ORF">AC477_00935</name>
</gene>
<dbReference type="SUPFAM" id="SSF52374">
    <property type="entry name" value="Nucleotidylyl transferase"/>
    <property type="match status" value="1"/>
</dbReference>
<protein>
    <recommendedName>
        <fullName evidence="3">Cytidyltransferase-like domain-containing protein</fullName>
    </recommendedName>
</protein>
<dbReference type="Pfam" id="PF01467">
    <property type="entry name" value="CTP_transf_like"/>
    <property type="match status" value="1"/>
</dbReference>